<dbReference type="RefSeq" id="WP_169586457.1">
    <property type="nucleotide sequence ID" value="NZ_VCQU01000003.1"/>
</dbReference>
<reference evidence="2 3" key="1">
    <citation type="submission" date="2019-05" db="EMBL/GenBank/DDBJ databases">
        <authorList>
            <person name="Lee S.D."/>
        </authorList>
    </citation>
    <scope>NUCLEOTIDE SEQUENCE [LARGE SCALE GENOMIC DNA]</scope>
    <source>
        <strain evidence="2 3">YC2-7</strain>
    </source>
</reference>
<dbReference type="EMBL" id="VCQU01000003">
    <property type="protein sequence ID" value="NMN95514.1"/>
    <property type="molecule type" value="Genomic_DNA"/>
</dbReference>
<comment type="caution">
    <text evidence="2">The sequence shown here is derived from an EMBL/GenBank/DDBJ whole genome shotgun (WGS) entry which is preliminary data.</text>
</comment>
<sequence>MFVSSIDPVAAAFAGLLAVSLVLMHDPDGLDFRRREVAATRRSLGSAQRNAGRATWSRRR</sequence>
<reference evidence="2 3" key="2">
    <citation type="submission" date="2020-06" db="EMBL/GenBank/DDBJ databases">
        <title>Antribacter stalactiti gen. nov., sp. nov., a new member of the family Nacardiaceae isolated from a cave.</title>
        <authorList>
            <person name="Kim I.S."/>
        </authorList>
    </citation>
    <scope>NUCLEOTIDE SEQUENCE [LARGE SCALE GENOMIC DNA]</scope>
    <source>
        <strain evidence="2 3">YC2-7</strain>
    </source>
</reference>
<gene>
    <name evidence="2" type="ORF">FGL95_10770</name>
</gene>
<proteinExistence type="predicted"/>
<protein>
    <submittedName>
        <fullName evidence="2">Uncharacterized protein</fullName>
    </submittedName>
</protein>
<evidence type="ECO:0000313" key="3">
    <source>
        <dbReference type="Proteomes" id="UP000535543"/>
    </source>
</evidence>
<feature type="region of interest" description="Disordered" evidence="1">
    <location>
        <begin position="40"/>
        <end position="60"/>
    </location>
</feature>
<evidence type="ECO:0000256" key="1">
    <source>
        <dbReference type="SAM" id="MobiDB-lite"/>
    </source>
</evidence>
<evidence type="ECO:0000313" key="2">
    <source>
        <dbReference type="EMBL" id="NMN95514.1"/>
    </source>
</evidence>
<accession>A0A848KEF5</accession>
<name>A0A848KEF5_9NOCA</name>
<dbReference type="AlphaFoldDB" id="A0A848KEF5"/>
<dbReference type="Proteomes" id="UP000535543">
    <property type="component" value="Unassembled WGS sequence"/>
</dbReference>
<organism evidence="2 3">
    <name type="scientific">Antrihabitans stalactiti</name>
    <dbReference type="NCBI Taxonomy" id="2584121"/>
    <lineage>
        <taxon>Bacteria</taxon>
        <taxon>Bacillati</taxon>
        <taxon>Actinomycetota</taxon>
        <taxon>Actinomycetes</taxon>
        <taxon>Mycobacteriales</taxon>
        <taxon>Nocardiaceae</taxon>
        <taxon>Antrihabitans</taxon>
    </lineage>
</organism>
<keyword evidence="3" id="KW-1185">Reference proteome</keyword>